<dbReference type="EMBL" id="PHHD01000001">
    <property type="protein sequence ID" value="PKA73727.1"/>
    <property type="molecule type" value="Genomic_DNA"/>
</dbReference>
<dbReference type="RefSeq" id="WP_080520227.1">
    <property type="nucleotide sequence ID" value="NZ_PHHD01000001.1"/>
</dbReference>
<keyword evidence="3" id="KW-1185">Reference proteome</keyword>
<evidence type="ECO:0000313" key="2">
    <source>
        <dbReference type="EMBL" id="PKA73727.1"/>
    </source>
</evidence>
<name>A0ABX4QAA4_PSETO</name>
<organism evidence="2 3">
    <name type="scientific">Pseudomonas tolaasii NCPPB 2192</name>
    <dbReference type="NCBI Taxonomy" id="564423"/>
    <lineage>
        <taxon>Bacteria</taxon>
        <taxon>Pseudomonadati</taxon>
        <taxon>Pseudomonadota</taxon>
        <taxon>Gammaproteobacteria</taxon>
        <taxon>Pseudomonadales</taxon>
        <taxon>Pseudomonadaceae</taxon>
        <taxon>Pseudomonas</taxon>
    </lineage>
</organism>
<protein>
    <submittedName>
        <fullName evidence="2">Uncharacterized protein</fullName>
    </submittedName>
</protein>
<evidence type="ECO:0000256" key="1">
    <source>
        <dbReference type="SAM" id="Coils"/>
    </source>
</evidence>
<accession>A0ABX4QAA4</accession>
<evidence type="ECO:0000313" key="3">
    <source>
        <dbReference type="Proteomes" id="UP000232891"/>
    </source>
</evidence>
<proteinExistence type="predicted"/>
<gene>
    <name evidence="2" type="ORF">ATI14_0467</name>
</gene>
<dbReference type="Proteomes" id="UP000232891">
    <property type="component" value="Unassembled WGS sequence"/>
</dbReference>
<comment type="caution">
    <text evidence="2">The sequence shown here is derived from an EMBL/GenBank/DDBJ whole genome shotgun (WGS) entry which is preliminary data.</text>
</comment>
<sequence>MKAPKKISDLSKAISEGFAIIEQISSDIQRAETASQVADTIAAQLDELSHERAERRAMAFVCKTTADVADLNAREEELERASRQAIEDGQAATIAIRILTEKRADRLAEVKQLKEERRERTIAWLKEIRHDAINRYIQVLAEIGGPMADACAADRTLHALGAGEFLATSMLKQIRVADFAIPNSYKVQRDTTSIKMLDAPIPWLRDEALGDAETQALADELRNVGLNISRA</sequence>
<keyword evidence="1" id="KW-0175">Coiled coil</keyword>
<reference evidence="2 3" key="1">
    <citation type="submission" date="2017-11" db="EMBL/GenBank/DDBJ databases">
        <title>Genome sequencing of a diverse group of Pseudomonas species.</title>
        <authorList>
            <person name="Loper J."/>
        </authorList>
    </citation>
    <scope>NUCLEOTIDE SEQUENCE [LARGE SCALE GENOMIC DNA]</scope>
    <source>
        <strain evidence="2 3">NCPPB 2192</strain>
    </source>
</reference>
<feature type="coiled-coil region" evidence="1">
    <location>
        <begin position="68"/>
        <end position="116"/>
    </location>
</feature>
<dbReference type="GeneID" id="55843833"/>